<feature type="transmembrane region" description="Helical" evidence="1">
    <location>
        <begin position="66"/>
        <end position="90"/>
    </location>
</feature>
<sequence>MERKSIADSRLRWFGLGLGGLLFFAAGVGPGYFTWFGNVLCLAAAAGLLCAWLAPSRLMLIYGPWMKLAAVVGGVMTRLVLVVVFVLVVFPTGLIARLSGKCFLEKRPDPDAVSYWQLRDTNAPVEKNWERQF</sequence>
<evidence type="ECO:0008006" key="4">
    <source>
        <dbReference type="Google" id="ProtNLM"/>
    </source>
</evidence>
<keyword evidence="1" id="KW-0812">Transmembrane</keyword>
<comment type="caution">
    <text evidence="2">The sequence shown here is derived from an EMBL/GenBank/DDBJ whole genome shotgun (WGS) entry which is preliminary data.</text>
</comment>
<name>A0A1X0YBJ8_9BACT</name>
<evidence type="ECO:0000313" key="3">
    <source>
        <dbReference type="Proteomes" id="UP000193136"/>
    </source>
</evidence>
<proteinExistence type="predicted"/>
<dbReference type="AlphaFoldDB" id="A0A1X0YBJ8"/>
<organism evidence="2 3">
    <name type="scientific">Geothermobacter hydrogeniphilus</name>
    <dbReference type="NCBI Taxonomy" id="1969733"/>
    <lineage>
        <taxon>Bacteria</taxon>
        <taxon>Pseudomonadati</taxon>
        <taxon>Thermodesulfobacteriota</taxon>
        <taxon>Desulfuromonadia</taxon>
        <taxon>Desulfuromonadales</taxon>
        <taxon>Geothermobacteraceae</taxon>
        <taxon>Geothermobacter</taxon>
    </lineage>
</organism>
<evidence type="ECO:0000256" key="1">
    <source>
        <dbReference type="SAM" id="Phobius"/>
    </source>
</evidence>
<accession>A0A1X0YBJ8</accession>
<protein>
    <recommendedName>
        <fullName evidence="4">SxtJ</fullName>
    </recommendedName>
</protein>
<dbReference type="STRING" id="1969733.B5V00_03500"/>
<dbReference type="EMBL" id="NAAD01000003">
    <property type="protein sequence ID" value="ORJ62364.1"/>
    <property type="molecule type" value="Genomic_DNA"/>
</dbReference>
<keyword evidence="3" id="KW-1185">Reference proteome</keyword>
<gene>
    <name evidence="2" type="ORF">B5V00_03500</name>
</gene>
<feature type="transmembrane region" description="Helical" evidence="1">
    <location>
        <begin position="35"/>
        <end position="54"/>
    </location>
</feature>
<keyword evidence="1" id="KW-1133">Transmembrane helix</keyword>
<feature type="transmembrane region" description="Helical" evidence="1">
    <location>
        <begin position="12"/>
        <end position="29"/>
    </location>
</feature>
<evidence type="ECO:0000313" key="2">
    <source>
        <dbReference type="EMBL" id="ORJ62364.1"/>
    </source>
</evidence>
<keyword evidence="1" id="KW-0472">Membrane</keyword>
<dbReference type="Proteomes" id="UP000193136">
    <property type="component" value="Unassembled WGS sequence"/>
</dbReference>
<reference evidence="2 3" key="1">
    <citation type="submission" date="2017-03" db="EMBL/GenBank/DDBJ databases">
        <title>Genome sequence of Geothermobacter sp. EPR-M, Deep-Sea Iron Reducer.</title>
        <authorList>
            <person name="Tully B."/>
            <person name="Savalia P."/>
            <person name="Abuyen K."/>
            <person name="Baughan C."/>
            <person name="Romero E."/>
            <person name="Ronkowski C."/>
            <person name="Torres B."/>
            <person name="Tremblay J."/>
            <person name="Trujillo A."/>
            <person name="Tyler M."/>
            <person name="Perez-Rodriguez I."/>
            <person name="Amend J."/>
        </authorList>
    </citation>
    <scope>NUCLEOTIDE SEQUENCE [LARGE SCALE GENOMIC DNA]</scope>
    <source>
        <strain evidence="2 3">EPR-M</strain>
    </source>
</reference>